<protein>
    <submittedName>
        <fullName evidence="3">Cytochrome P450</fullName>
    </submittedName>
</protein>
<dbReference type="PRINTS" id="PR00359">
    <property type="entry name" value="BP450"/>
</dbReference>
<dbReference type="GO" id="GO:0036199">
    <property type="term" value="F:cholest-4-en-3-one 26-monooxygenase activity"/>
    <property type="evidence" value="ECO:0007669"/>
    <property type="project" value="TreeGrafter"/>
</dbReference>
<keyword evidence="4" id="KW-1185">Reference proteome</keyword>
<dbReference type="EMBL" id="PKUR01000004">
    <property type="protein sequence ID" value="PLW85042.1"/>
    <property type="molecule type" value="Genomic_DNA"/>
</dbReference>
<keyword evidence="2" id="KW-0560">Oxidoreductase</keyword>
<dbReference type="InterPro" id="IPR017972">
    <property type="entry name" value="Cyt_P450_CS"/>
</dbReference>
<comment type="caution">
    <text evidence="3">The sequence shown here is derived from an EMBL/GenBank/DDBJ whole genome shotgun (WGS) entry which is preliminary data.</text>
</comment>
<dbReference type="InterPro" id="IPR002397">
    <property type="entry name" value="Cyt_P450_B"/>
</dbReference>
<dbReference type="InterPro" id="IPR001128">
    <property type="entry name" value="Cyt_P450"/>
</dbReference>
<dbReference type="PRINTS" id="PR00385">
    <property type="entry name" value="P450"/>
</dbReference>
<dbReference type="PANTHER" id="PTHR46696">
    <property type="entry name" value="P450, PUTATIVE (EUROFUNG)-RELATED"/>
    <property type="match status" value="1"/>
</dbReference>
<dbReference type="GO" id="GO:0020037">
    <property type="term" value="F:heme binding"/>
    <property type="evidence" value="ECO:0007669"/>
    <property type="project" value="InterPro"/>
</dbReference>
<dbReference type="Proteomes" id="UP000235162">
    <property type="component" value="Unassembled WGS sequence"/>
</dbReference>
<dbReference type="SUPFAM" id="SSF48264">
    <property type="entry name" value="Cytochrome P450"/>
    <property type="match status" value="1"/>
</dbReference>
<comment type="similarity">
    <text evidence="1 2">Belongs to the cytochrome P450 family.</text>
</comment>
<dbReference type="PANTHER" id="PTHR46696:SF4">
    <property type="entry name" value="BIOTIN BIOSYNTHESIS CYTOCHROME P450"/>
    <property type="match status" value="1"/>
</dbReference>
<sequence length="426" mass="46742">MYRGDAERAAVTPMPRAPLYSKRADEILSRAAITHPHTLYAQLREHTPIARIGDSGFHTVATWPHIEEVLGREDDFSANLTGVLYLGDSGEPACFELPQSGSATVIATADDPRHAVHRTLLQPAFLAAQIKAMEPLLRSWASATLAPLTSEGGGDFTALAEQVPARAVAHLLGLPQEDMPLHRQWAMMGGDILAGKITSERLIYLAEQTTQMATYLAAQLDAVPNHIDAGAHSPILYSLAKAIAQETISREEAVGIAIVLFGAGGESTSALIGSALYRLAGNTELAEQLRRKPALIPLFIEEVIRLEPPFNFHYRTVRRACTLGGFDLVPGDRLMLLWAAANRDGARFVDPDTLRLDRRHSRQHLSFGRGMHFCIGAGLARLEAKIIVETVLTDPRRLELMTTPKPVYADSIFVRRFEQLPLRFAD</sequence>
<dbReference type="GO" id="GO:0008395">
    <property type="term" value="F:steroid hydroxylase activity"/>
    <property type="evidence" value="ECO:0007669"/>
    <property type="project" value="TreeGrafter"/>
</dbReference>
<dbReference type="Pfam" id="PF00067">
    <property type="entry name" value="p450"/>
    <property type="match status" value="1"/>
</dbReference>
<keyword evidence="2" id="KW-0408">Iron</keyword>
<evidence type="ECO:0000256" key="2">
    <source>
        <dbReference type="RuleBase" id="RU000461"/>
    </source>
</evidence>
<accession>A0AAP8MCH0</accession>
<organism evidence="3 4">
    <name type="scientific">Halioglobus japonicus</name>
    <dbReference type="NCBI Taxonomy" id="930805"/>
    <lineage>
        <taxon>Bacteria</taxon>
        <taxon>Pseudomonadati</taxon>
        <taxon>Pseudomonadota</taxon>
        <taxon>Gammaproteobacteria</taxon>
        <taxon>Cellvibrionales</taxon>
        <taxon>Halieaceae</taxon>
        <taxon>Halioglobus</taxon>
    </lineage>
</organism>
<dbReference type="GO" id="GO:0006707">
    <property type="term" value="P:cholesterol catabolic process"/>
    <property type="evidence" value="ECO:0007669"/>
    <property type="project" value="TreeGrafter"/>
</dbReference>
<keyword evidence="2" id="KW-0479">Metal-binding</keyword>
<evidence type="ECO:0000313" key="3">
    <source>
        <dbReference type="EMBL" id="PLW85042.1"/>
    </source>
</evidence>
<dbReference type="PROSITE" id="PS00086">
    <property type="entry name" value="CYTOCHROME_P450"/>
    <property type="match status" value="1"/>
</dbReference>
<keyword evidence="2" id="KW-0503">Monooxygenase</keyword>
<proteinExistence type="inferred from homology"/>
<name>A0AAP8MCH0_9GAMM</name>
<evidence type="ECO:0000256" key="1">
    <source>
        <dbReference type="ARBA" id="ARBA00010617"/>
    </source>
</evidence>
<keyword evidence="2" id="KW-0349">Heme</keyword>
<dbReference type="InterPro" id="IPR036396">
    <property type="entry name" value="Cyt_P450_sf"/>
</dbReference>
<evidence type="ECO:0000313" key="4">
    <source>
        <dbReference type="Proteomes" id="UP000235162"/>
    </source>
</evidence>
<gene>
    <name evidence="3" type="ORF">C0029_16035</name>
</gene>
<reference evidence="3 4" key="1">
    <citation type="submission" date="2018-01" db="EMBL/GenBank/DDBJ databases">
        <title>The draft genome sequence of Halioglobus japonicus S1-36.</title>
        <authorList>
            <person name="Du Z.-J."/>
            <person name="Shi M.-J."/>
        </authorList>
    </citation>
    <scope>NUCLEOTIDE SEQUENCE [LARGE SCALE GENOMIC DNA]</scope>
    <source>
        <strain evidence="3 4">S1-36</strain>
    </source>
</reference>
<dbReference type="Gene3D" id="1.10.630.10">
    <property type="entry name" value="Cytochrome P450"/>
    <property type="match status" value="1"/>
</dbReference>
<dbReference type="GO" id="GO:0005506">
    <property type="term" value="F:iron ion binding"/>
    <property type="evidence" value="ECO:0007669"/>
    <property type="project" value="InterPro"/>
</dbReference>
<dbReference type="AlphaFoldDB" id="A0AAP8MCH0"/>